<dbReference type="GO" id="GO:0004020">
    <property type="term" value="F:adenylylsulfate kinase activity"/>
    <property type="evidence" value="ECO:0007669"/>
    <property type="project" value="UniProtKB-EC"/>
</dbReference>
<accession>A0A7H0HDE3</accession>
<sequence length="131" mass="14791">MTPQDLHSHTAVAPQPFALVRGHRGWVIWFTGLSGPGRSAPANALEVELHRTHKRTYDLDGDNLRRGLCTDMHSANACVARMQASRESSQTTMPAIVPRVSDLHSRRETDQEPLPWTCPCRSPRGRMRRRN</sequence>
<evidence type="ECO:0000256" key="2">
    <source>
        <dbReference type="SAM" id="MobiDB-lite"/>
    </source>
</evidence>
<dbReference type="Gene3D" id="3.40.50.300">
    <property type="entry name" value="P-loop containing nucleotide triphosphate hydrolases"/>
    <property type="match status" value="1"/>
</dbReference>
<evidence type="ECO:0000313" key="4">
    <source>
        <dbReference type="EMBL" id="QNP58559.1"/>
    </source>
</evidence>
<keyword evidence="4" id="KW-0418">Kinase</keyword>
<protein>
    <submittedName>
        <fullName evidence="4">Adenylyl-sulfate kinase</fullName>
        <ecNumber evidence="4">2.7.1.25</ecNumber>
    </submittedName>
</protein>
<feature type="region of interest" description="Disordered" evidence="2">
    <location>
        <begin position="103"/>
        <end position="131"/>
    </location>
</feature>
<gene>
    <name evidence="4" type="ORF">H9L24_16375</name>
</gene>
<evidence type="ECO:0000259" key="3">
    <source>
        <dbReference type="Pfam" id="PF01583"/>
    </source>
</evidence>
<dbReference type="EMBL" id="CP060790">
    <property type="protein sequence ID" value="QNP58559.1"/>
    <property type="molecule type" value="Genomic_DNA"/>
</dbReference>
<name>A0A7H0HDE3_9BURK</name>
<dbReference type="Proteomes" id="UP000516057">
    <property type="component" value="Chromosome"/>
</dbReference>
<dbReference type="AlphaFoldDB" id="A0A7H0HDE3"/>
<dbReference type="InterPro" id="IPR059117">
    <property type="entry name" value="APS_kinase_dom"/>
</dbReference>
<keyword evidence="1 4" id="KW-0808">Transferase</keyword>
<evidence type="ECO:0000313" key="5">
    <source>
        <dbReference type="Proteomes" id="UP000516057"/>
    </source>
</evidence>
<feature type="domain" description="APS kinase" evidence="3">
    <location>
        <begin position="24"/>
        <end position="74"/>
    </location>
</feature>
<dbReference type="InterPro" id="IPR027417">
    <property type="entry name" value="P-loop_NTPase"/>
</dbReference>
<keyword evidence="5" id="KW-1185">Reference proteome</keyword>
<dbReference type="SUPFAM" id="SSF52540">
    <property type="entry name" value="P-loop containing nucleoside triphosphate hydrolases"/>
    <property type="match status" value="1"/>
</dbReference>
<proteinExistence type="predicted"/>
<dbReference type="KEGG" id="amon:H9L24_16375"/>
<evidence type="ECO:0000256" key="1">
    <source>
        <dbReference type="ARBA" id="ARBA00022679"/>
    </source>
</evidence>
<organism evidence="4 5">
    <name type="scientific">Paenacidovorax monticola</name>
    <dbReference type="NCBI Taxonomy" id="1926868"/>
    <lineage>
        <taxon>Bacteria</taxon>
        <taxon>Pseudomonadati</taxon>
        <taxon>Pseudomonadota</taxon>
        <taxon>Betaproteobacteria</taxon>
        <taxon>Burkholderiales</taxon>
        <taxon>Comamonadaceae</taxon>
        <taxon>Paenacidovorax</taxon>
    </lineage>
</organism>
<dbReference type="EC" id="2.7.1.25" evidence="4"/>
<reference evidence="4 5" key="1">
    <citation type="submission" date="2020-08" db="EMBL/GenBank/DDBJ databases">
        <title>Genome sequence of Acidovorax monticola KACC 19171T.</title>
        <authorList>
            <person name="Hyun D.-W."/>
            <person name="Bae J.-W."/>
        </authorList>
    </citation>
    <scope>NUCLEOTIDE SEQUENCE [LARGE SCALE GENOMIC DNA]</scope>
    <source>
        <strain evidence="4 5">KACC 19171</strain>
    </source>
</reference>
<dbReference type="Pfam" id="PF01583">
    <property type="entry name" value="APS_kinase"/>
    <property type="match status" value="1"/>
</dbReference>